<organism evidence="1 2">
    <name type="scientific">Agrilactobacillus yilanensis</name>
    <dbReference type="NCBI Taxonomy" id="2485997"/>
    <lineage>
        <taxon>Bacteria</taxon>
        <taxon>Bacillati</taxon>
        <taxon>Bacillota</taxon>
        <taxon>Bacilli</taxon>
        <taxon>Lactobacillales</taxon>
        <taxon>Lactobacillaceae</taxon>
        <taxon>Agrilactobacillus</taxon>
    </lineage>
</organism>
<dbReference type="Proteomes" id="UP001597267">
    <property type="component" value="Unassembled WGS sequence"/>
</dbReference>
<evidence type="ECO:0000313" key="2">
    <source>
        <dbReference type="Proteomes" id="UP001597267"/>
    </source>
</evidence>
<keyword evidence="2" id="KW-1185">Reference proteome</keyword>
<name>A0ABW4J3R4_9LACO</name>
<accession>A0ABW4J3R4</accession>
<reference evidence="2" key="1">
    <citation type="journal article" date="2019" name="Int. J. Syst. Evol. Microbiol.">
        <title>The Global Catalogue of Microorganisms (GCM) 10K type strain sequencing project: providing services to taxonomists for standard genome sequencing and annotation.</title>
        <authorList>
            <consortium name="The Broad Institute Genomics Platform"/>
            <consortium name="The Broad Institute Genome Sequencing Center for Infectious Disease"/>
            <person name="Wu L."/>
            <person name="Ma J."/>
        </authorList>
    </citation>
    <scope>NUCLEOTIDE SEQUENCE [LARGE SCALE GENOMIC DNA]</scope>
    <source>
        <strain evidence="2">CCM 8896</strain>
    </source>
</reference>
<dbReference type="EMBL" id="JBHTOP010000001">
    <property type="protein sequence ID" value="MFD1670564.1"/>
    <property type="molecule type" value="Genomic_DNA"/>
</dbReference>
<comment type="caution">
    <text evidence="1">The sequence shown here is derived from an EMBL/GenBank/DDBJ whole genome shotgun (WGS) entry which is preliminary data.</text>
</comment>
<proteinExistence type="predicted"/>
<evidence type="ECO:0000313" key="1">
    <source>
        <dbReference type="EMBL" id="MFD1670564.1"/>
    </source>
</evidence>
<dbReference type="RefSeq" id="WP_125714682.1">
    <property type="nucleotide sequence ID" value="NZ_JBHTOP010000001.1"/>
</dbReference>
<protein>
    <submittedName>
        <fullName evidence="1">Uncharacterized protein</fullName>
    </submittedName>
</protein>
<sequence>MAEDYLYVHLETVTNMIVSYGIDMADFVNGFKHVPEHLLLLSPVNPDEMIDPHTGFNVISGREDVLSYLLNRKLKAKKWIDYADTSYLEEVTPQEVAELLYLGHAYTHLSSPFYYKLGNQYVFLESMDHLTKVYYRQLDNFYQVLSNAIVRCFEAHTFDQSFLFRRHRVQYVPLDKATIQVLRPLLIDGTLLNFTEAKRQGVFLEVPLYQLQHRFVVNEATWVPDGDILLGYLSYNRETQHWLVSLQTESKER</sequence>
<gene>
    <name evidence="1" type="ORF">ACFQ5M_00470</name>
</gene>